<reference evidence="2" key="1">
    <citation type="submission" date="2020-06" db="EMBL/GenBank/DDBJ databases">
        <title>Unique genomic features of the anaerobic methanotrophic archaea.</title>
        <authorList>
            <person name="Chadwick G.L."/>
            <person name="Skennerton C.T."/>
            <person name="Laso-Perez R."/>
            <person name="Leu A.O."/>
            <person name="Speth D.R."/>
            <person name="Yu H."/>
            <person name="Morgan-Lang C."/>
            <person name="Hatzenpichler R."/>
            <person name="Goudeau D."/>
            <person name="Malmstrom R."/>
            <person name="Brazelton W.J."/>
            <person name="Woyke T."/>
            <person name="Hallam S.J."/>
            <person name="Tyson G.W."/>
            <person name="Wegener G."/>
            <person name="Boetius A."/>
            <person name="Orphan V."/>
        </authorList>
    </citation>
    <scope>NUCLEOTIDE SEQUENCE</scope>
</reference>
<keyword evidence="1" id="KW-0472">Membrane</keyword>
<dbReference type="EMBL" id="MT631454">
    <property type="protein sequence ID" value="QNO50877.1"/>
    <property type="molecule type" value="Genomic_DNA"/>
</dbReference>
<keyword evidence="1" id="KW-1133">Transmembrane helix</keyword>
<dbReference type="AlphaFoldDB" id="A0A7G9YS93"/>
<sequence length="85" mass="10068">MGSAWSRLNAPLGHSRIEIKCKYKFIKISFGWFSLTILPLFSNYGFRTQIYNKDTHITDIDLLRERAGGNREIFQTGRDKKWQER</sequence>
<protein>
    <submittedName>
        <fullName evidence="2">Uncharacterized protein</fullName>
    </submittedName>
</protein>
<proteinExistence type="predicted"/>
<feature type="transmembrane region" description="Helical" evidence="1">
    <location>
        <begin position="25"/>
        <end position="46"/>
    </location>
</feature>
<keyword evidence="1" id="KW-0812">Transmembrane</keyword>
<organism evidence="2">
    <name type="scientific">Candidatus Methanophagaceae archaeon ANME-1 ERB6</name>
    <dbReference type="NCBI Taxonomy" id="2759912"/>
    <lineage>
        <taxon>Archaea</taxon>
        <taxon>Methanobacteriati</taxon>
        <taxon>Methanobacteriota</taxon>
        <taxon>Stenosarchaea group</taxon>
        <taxon>Methanomicrobia</taxon>
        <taxon>Candidatus Methanophagales</taxon>
        <taxon>Candidatus Methanophagaceae</taxon>
    </lineage>
</organism>
<evidence type="ECO:0000256" key="1">
    <source>
        <dbReference type="SAM" id="Phobius"/>
    </source>
</evidence>
<gene>
    <name evidence="2" type="ORF">CGMOHENL_00020</name>
</gene>
<name>A0A7G9YS93_9EURY</name>
<evidence type="ECO:0000313" key="2">
    <source>
        <dbReference type="EMBL" id="QNO50877.1"/>
    </source>
</evidence>
<accession>A0A7G9YS93</accession>